<dbReference type="PANTHER" id="PTHR21136:SF168">
    <property type="entry name" value="VESICLE-ASSOCIATED MEMBRANE PROTEIN 9"/>
    <property type="match status" value="1"/>
</dbReference>
<feature type="compositionally biased region" description="Low complexity" evidence="11">
    <location>
        <begin position="431"/>
        <end position="441"/>
    </location>
</feature>
<dbReference type="OrthoDB" id="6105938at2759"/>
<feature type="transmembrane region" description="Helical" evidence="12">
    <location>
        <begin position="177"/>
        <end position="201"/>
    </location>
</feature>
<keyword evidence="6 12" id="KW-0472">Membrane</keyword>
<dbReference type="Pfam" id="PF00957">
    <property type="entry name" value="Synaptobrevin"/>
    <property type="match status" value="1"/>
</dbReference>
<keyword evidence="3 12" id="KW-0812">Transmembrane</keyword>
<keyword evidence="2" id="KW-0813">Transport</keyword>
<feature type="compositionally biased region" description="Polar residues" evidence="11">
    <location>
        <begin position="979"/>
        <end position="1001"/>
    </location>
</feature>
<feature type="region of interest" description="Disordered" evidence="11">
    <location>
        <begin position="955"/>
        <end position="1028"/>
    </location>
</feature>
<sequence>MERETSVHSRSGTATQTILSKIPPNNSKLTYVWEQYLFHYISEGGFTYLVMADDAAGRRMPFTFLTEIQQKFTSQPGASSSTSDPPAYSQQGTFGPVIAQLMTQYNTNPPTDELTRAQAELAQVKDIMVQNVEQILSRGERIELLVDKTDSMASQATAFRRGARTVRRSMWWKNTRILALSVVVALVLLWVIMAQFCGAGLNRCSSKSCLRSVHPTNCPLCRKGFNPERIKKLHVDKVNGDGSGPAGAKLEEYEFFRRIAVLFDHRSEPEEINALVEEVNAWVARSTRLSEVSGSEVTYRALYIEKEETRKQLSKLREVHQRQATLKDSDIHKAMLVERQMLQERGKAEEAYQALLNENARLQAELRRYTHSSNPLPRPPEINPRVTSMTRQLATLPSGQQGAATAPVLAPHQGFLPNGVVVPAEEPQLPPAADSSTTQAAPPAPEPGARPKYRTTSTGEELRQENRRRSHFIVPGAPFEARVVPEPFDMHETPRASAHVPFDPRATGMSMYAGHDWIENWSDPRPRPGDHIMSGGAKPPHAKFMSRDEAAPPPAPTHQPTAHPYASSPHGAQPSTSRHRRHAPAPAAEMVTAGVPYPTRSARIRTVAPDEPIVGHQPMEWRPGHEDHTGQVEVWDPKAGIRWLPEPDCRHLAVRARGTQSESRYAIAKEPSQLDDGDVSPGPNPLQLSGIPESVLAGPSGSAVHREVEEAPFSTAREGSASTLFQSQRIASARVVTFAPADPGPSSLGDTSLSALHGFAAEPSQGGALFGLGASQEPGQSATARPLVRNQVPAETLPQPSPASSWGGTYQPSRRSSLSLHVNNLPPPSDSQDSSDSADQVSGDEFFGQSVDILPDNASGSFRSGEAYEGRPSGLLLNTSREGSSRQVVTGLHDLQAINRSLSEIAEAAQSDTRSARPSPSASASSRQSRQAPASGNDSGAHVGLRTGIALYSSRPTTQYPATGPSTEPLPAPPAPSNHVRSLSRTSTRSHAESTVSHNTSGSGGARSQRPSGQRHRRSSTASSVHFHDQVEAPSIFWPAESQDTHTYTSQGPYADAPPRGSQDSIPRSLGSIGEFGAGGGLLLSFEAPSTSAAVDRHGDAAAGIHAPRPVASSRSSTRSLFSGAWNARNGR</sequence>
<keyword evidence="5 12" id="KW-1133">Transmembrane helix</keyword>
<dbReference type="InterPro" id="IPR010908">
    <property type="entry name" value="Longin_dom"/>
</dbReference>
<feature type="domain" description="Longin" evidence="13">
    <location>
        <begin position="1"/>
        <end position="98"/>
    </location>
</feature>
<feature type="region of interest" description="Disordered" evidence="11">
    <location>
        <begin position="522"/>
        <end position="593"/>
    </location>
</feature>
<feature type="compositionally biased region" description="Polar residues" evidence="11">
    <location>
        <begin position="802"/>
        <end position="822"/>
    </location>
</feature>
<feature type="region of interest" description="Disordered" evidence="11">
    <location>
        <begin position="1045"/>
        <end position="1072"/>
    </location>
</feature>
<name>A0A1M2VHP0_TRAPU</name>
<evidence type="ECO:0000256" key="5">
    <source>
        <dbReference type="ARBA" id="ARBA00022989"/>
    </source>
</evidence>
<evidence type="ECO:0000256" key="9">
    <source>
        <dbReference type="PROSITE-ProRule" id="PRU00290"/>
    </source>
</evidence>
<dbReference type="SMART" id="SM01270">
    <property type="entry name" value="Longin"/>
    <property type="match status" value="1"/>
</dbReference>
<evidence type="ECO:0000313" key="16">
    <source>
        <dbReference type="Proteomes" id="UP000184267"/>
    </source>
</evidence>
<dbReference type="PROSITE" id="PS50859">
    <property type="entry name" value="LONGIN"/>
    <property type="match status" value="1"/>
</dbReference>
<dbReference type="Proteomes" id="UP000184267">
    <property type="component" value="Unassembled WGS sequence"/>
</dbReference>
<reference evidence="15 16" key="1">
    <citation type="submission" date="2016-10" db="EMBL/GenBank/DDBJ databases">
        <title>Genome sequence of the basidiomycete white-rot fungus Trametes pubescens.</title>
        <authorList>
            <person name="Makela M.R."/>
            <person name="Granchi Z."/>
            <person name="Peng M."/>
            <person name="De Vries R.P."/>
            <person name="Grigoriev I."/>
            <person name="Riley R."/>
            <person name="Hilden K."/>
        </authorList>
    </citation>
    <scope>NUCLEOTIDE SEQUENCE [LARGE SCALE GENOMIC DNA]</scope>
    <source>
        <strain evidence="15 16">FBCC735</strain>
    </source>
</reference>
<keyword evidence="9 10" id="KW-0175">Coiled coil</keyword>
<dbReference type="PROSITE" id="PS50892">
    <property type="entry name" value="V_SNARE"/>
    <property type="match status" value="1"/>
</dbReference>
<comment type="caution">
    <text evidence="15">The sequence shown here is derived from an EMBL/GenBank/DDBJ whole genome shotgun (WGS) entry which is preliminary data.</text>
</comment>
<evidence type="ECO:0000256" key="6">
    <source>
        <dbReference type="ARBA" id="ARBA00023136"/>
    </source>
</evidence>
<dbReference type="FunFam" id="1.20.5.110:FF:000004">
    <property type="entry name" value="Vesicle-associated membrane protein 7"/>
    <property type="match status" value="1"/>
</dbReference>
<feature type="region of interest" description="Disordered" evidence="11">
    <location>
        <begin position="1"/>
        <end position="20"/>
    </location>
</feature>
<accession>A0A1M2VHP0</accession>
<feature type="compositionally biased region" description="Low complexity" evidence="11">
    <location>
        <begin position="830"/>
        <end position="844"/>
    </location>
</feature>
<dbReference type="PRINTS" id="PR00219">
    <property type="entry name" value="SYNAPTOBREVN"/>
</dbReference>
<feature type="compositionally biased region" description="Low complexity" evidence="11">
    <location>
        <begin position="1113"/>
        <end position="1123"/>
    </location>
</feature>
<evidence type="ECO:0000256" key="1">
    <source>
        <dbReference type="ARBA" id="ARBA00008025"/>
    </source>
</evidence>
<dbReference type="InterPro" id="IPR011012">
    <property type="entry name" value="Longin-like_dom_sf"/>
</dbReference>
<dbReference type="GO" id="GO:0016020">
    <property type="term" value="C:membrane"/>
    <property type="evidence" value="ECO:0007669"/>
    <property type="project" value="InterPro"/>
</dbReference>
<feature type="region of interest" description="Disordered" evidence="11">
    <location>
        <begin position="1107"/>
        <end position="1132"/>
    </location>
</feature>
<dbReference type="GO" id="GO:0015031">
    <property type="term" value="P:protein transport"/>
    <property type="evidence" value="ECO:0007669"/>
    <property type="project" value="UniProtKB-KW"/>
</dbReference>
<keyword evidence="16" id="KW-1185">Reference proteome</keyword>
<dbReference type="CDD" id="cd14824">
    <property type="entry name" value="Longin"/>
    <property type="match status" value="1"/>
</dbReference>
<dbReference type="GO" id="GO:0005737">
    <property type="term" value="C:cytoplasm"/>
    <property type="evidence" value="ECO:0007669"/>
    <property type="project" value="UniProtKB-ARBA"/>
</dbReference>
<feature type="compositionally biased region" description="Polar residues" evidence="11">
    <location>
        <begin position="8"/>
        <end position="20"/>
    </location>
</feature>
<evidence type="ECO:0000259" key="14">
    <source>
        <dbReference type="PROSITE" id="PS50892"/>
    </source>
</evidence>
<dbReference type="STRING" id="154538.A0A1M2VHP0"/>
<dbReference type="SUPFAM" id="SSF64356">
    <property type="entry name" value="SNARE-like"/>
    <property type="match status" value="1"/>
</dbReference>
<comment type="subcellular location">
    <subcellularLocation>
        <location evidence="8">Endomembrane system</location>
        <topology evidence="8">Single-pass type IV membrane protein</topology>
    </subcellularLocation>
</comment>
<proteinExistence type="inferred from homology"/>
<feature type="region of interest" description="Disordered" evidence="11">
    <location>
        <begin position="422"/>
        <end position="467"/>
    </location>
</feature>
<evidence type="ECO:0000256" key="2">
    <source>
        <dbReference type="ARBA" id="ARBA00022448"/>
    </source>
</evidence>
<feature type="compositionally biased region" description="Low complexity" evidence="11">
    <location>
        <begin position="916"/>
        <end position="935"/>
    </location>
</feature>
<dbReference type="Gene3D" id="1.20.5.110">
    <property type="match status" value="1"/>
</dbReference>
<dbReference type="AlphaFoldDB" id="A0A1M2VHP0"/>
<dbReference type="Pfam" id="PF13774">
    <property type="entry name" value="Longin"/>
    <property type="match status" value="1"/>
</dbReference>
<feature type="region of interest" description="Disordered" evidence="11">
    <location>
        <begin position="794"/>
        <end position="882"/>
    </location>
</feature>
<evidence type="ECO:0000259" key="13">
    <source>
        <dbReference type="PROSITE" id="PS50859"/>
    </source>
</evidence>
<evidence type="ECO:0000256" key="4">
    <source>
        <dbReference type="ARBA" id="ARBA00022927"/>
    </source>
</evidence>
<dbReference type="GO" id="GO:0016192">
    <property type="term" value="P:vesicle-mediated transport"/>
    <property type="evidence" value="ECO:0007669"/>
    <property type="project" value="InterPro"/>
</dbReference>
<comment type="similarity">
    <text evidence="1">Belongs to the synaptobrevin family.</text>
</comment>
<dbReference type="SUPFAM" id="SSF58038">
    <property type="entry name" value="SNARE fusion complex"/>
    <property type="match status" value="1"/>
</dbReference>
<evidence type="ECO:0000256" key="11">
    <source>
        <dbReference type="SAM" id="MobiDB-lite"/>
    </source>
</evidence>
<dbReference type="GO" id="GO:0012505">
    <property type="term" value="C:endomembrane system"/>
    <property type="evidence" value="ECO:0007669"/>
    <property type="project" value="UniProtKB-SubCell"/>
</dbReference>
<dbReference type="Gene3D" id="3.30.450.50">
    <property type="entry name" value="Longin domain"/>
    <property type="match status" value="1"/>
</dbReference>
<feature type="region of interest" description="Disordered" evidence="11">
    <location>
        <begin position="907"/>
        <end position="943"/>
    </location>
</feature>
<evidence type="ECO:0000313" key="15">
    <source>
        <dbReference type="EMBL" id="OJT07076.1"/>
    </source>
</evidence>
<evidence type="ECO:0000256" key="12">
    <source>
        <dbReference type="SAM" id="Phobius"/>
    </source>
</evidence>
<protein>
    <recommendedName>
        <fullName evidence="7">Synaptobrevin homolog YKT6</fullName>
    </recommendedName>
</protein>
<evidence type="ECO:0000256" key="8">
    <source>
        <dbReference type="ARBA" id="ARBA00046280"/>
    </source>
</evidence>
<feature type="coiled-coil region" evidence="10">
    <location>
        <begin position="299"/>
        <end position="372"/>
    </location>
</feature>
<dbReference type="CDD" id="cd15843">
    <property type="entry name" value="R-SNARE"/>
    <property type="match status" value="1"/>
</dbReference>
<dbReference type="EMBL" id="MNAD01001225">
    <property type="protein sequence ID" value="OJT07076.1"/>
    <property type="molecule type" value="Genomic_DNA"/>
</dbReference>
<dbReference type="PANTHER" id="PTHR21136">
    <property type="entry name" value="SNARE PROTEINS"/>
    <property type="match status" value="1"/>
</dbReference>
<feature type="compositionally biased region" description="Polar residues" evidence="11">
    <location>
        <begin position="955"/>
        <end position="966"/>
    </location>
</feature>
<dbReference type="InterPro" id="IPR051097">
    <property type="entry name" value="Synaptobrevin-like_transport"/>
</dbReference>
<dbReference type="InterPro" id="IPR001388">
    <property type="entry name" value="Synaptobrevin-like"/>
</dbReference>
<evidence type="ECO:0000256" key="3">
    <source>
        <dbReference type="ARBA" id="ARBA00022692"/>
    </source>
</evidence>
<keyword evidence="4" id="KW-0653">Protein transport</keyword>
<feature type="domain" description="V-SNARE coiled-coil homology" evidence="14">
    <location>
        <begin position="113"/>
        <end position="173"/>
    </location>
</feature>
<dbReference type="OMA" id="WGTVHSS"/>
<dbReference type="InterPro" id="IPR042855">
    <property type="entry name" value="V_SNARE_CC"/>
</dbReference>
<organism evidence="15 16">
    <name type="scientific">Trametes pubescens</name>
    <name type="common">White-rot fungus</name>
    <dbReference type="NCBI Taxonomy" id="154538"/>
    <lineage>
        <taxon>Eukaryota</taxon>
        <taxon>Fungi</taxon>
        <taxon>Dikarya</taxon>
        <taxon>Basidiomycota</taxon>
        <taxon>Agaricomycotina</taxon>
        <taxon>Agaricomycetes</taxon>
        <taxon>Polyporales</taxon>
        <taxon>Polyporaceae</taxon>
        <taxon>Trametes</taxon>
    </lineage>
</organism>
<gene>
    <name evidence="15" type="ORF">TRAPUB_2108</name>
</gene>
<evidence type="ECO:0000256" key="10">
    <source>
        <dbReference type="SAM" id="Coils"/>
    </source>
</evidence>
<evidence type="ECO:0000256" key="7">
    <source>
        <dbReference type="ARBA" id="ARBA00026133"/>
    </source>
</evidence>